<dbReference type="Proteomes" id="UP000823775">
    <property type="component" value="Unassembled WGS sequence"/>
</dbReference>
<proteinExistence type="predicted"/>
<sequence>MKEGCFAPAVALGGRRLTPGIAPKLLLLHTASSVDRCSCALRGWSHRHDSEGHLTLSVALGGQRLMPKLLLLRAAGSVDKQAPRASSCTGVVVHRVAGRASMTLYYFGLDLALFIPSSSNSFQKLQIHQKSITFIPESI</sequence>
<dbReference type="EMBL" id="JACEIK010003168">
    <property type="protein sequence ID" value="MCD9640654.1"/>
    <property type="molecule type" value="Genomic_DNA"/>
</dbReference>
<organism evidence="1 2">
    <name type="scientific">Datura stramonium</name>
    <name type="common">Jimsonweed</name>
    <name type="synonym">Common thornapple</name>
    <dbReference type="NCBI Taxonomy" id="4076"/>
    <lineage>
        <taxon>Eukaryota</taxon>
        <taxon>Viridiplantae</taxon>
        <taxon>Streptophyta</taxon>
        <taxon>Embryophyta</taxon>
        <taxon>Tracheophyta</taxon>
        <taxon>Spermatophyta</taxon>
        <taxon>Magnoliopsida</taxon>
        <taxon>eudicotyledons</taxon>
        <taxon>Gunneridae</taxon>
        <taxon>Pentapetalae</taxon>
        <taxon>asterids</taxon>
        <taxon>lamiids</taxon>
        <taxon>Solanales</taxon>
        <taxon>Solanaceae</taxon>
        <taxon>Solanoideae</taxon>
        <taxon>Datureae</taxon>
        <taxon>Datura</taxon>
    </lineage>
</organism>
<protein>
    <submittedName>
        <fullName evidence="1">Uncharacterized protein</fullName>
    </submittedName>
</protein>
<comment type="caution">
    <text evidence="1">The sequence shown here is derived from an EMBL/GenBank/DDBJ whole genome shotgun (WGS) entry which is preliminary data.</text>
</comment>
<name>A0ABS8V1U8_DATST</name>
<evidence type="ECO:0000313" key="1">
    <source>
        <dbReference type="EMBL" id="MCD9640654.1"/>
    </source>
</evidence>
<keyword evidence="2" id="KW-1185">Reference proteome</keyword>
<reference evidence="1 2" key="1">
    <citation type="journal article" date="2021" name="BMC Genomics">
        <title>Datura genome reveals duplications of psychoactive alkaloid biosynthetic genes and high mutation rate following tissue culture.</title>
        <authorList>
            <person name="Rajewski A."/>
            <person name="Carter-House D."/>
            <person name="Stajich J."/>
            <person name="Litt A."/>
        </authorList>
    </citation>
    <scope>NUCLEOTIDE SEQUENCE [LARGE SCALE GENOMIC DNA]</scope>
    <source>
        <strain evidence="1">AR-01</strain>
    </source>
</reference>
<gene>
    <name evidence="1" type="ORF">HAX54_026062</name>
</gene>
<evidence type="ECO:0000313" key="2">
    <source>
        <dbReference type="Proteomes" id="UP000823775"/>
    </source>
</evidence>
<accession>A0ABS8V1U8</accession>